<accession>A0A2M7BR01</accession>
<evidence type="ECO:0000313" key="2">
    <source>
        <dbReference type="Proteomes" id="UP000230119"/>
    </source>
</evidence>
<dbReference type="PANTHER" id="PTHR43224:SF1">
    <property type="entry name" value="AMIDINOTRANSFERASE"/>
    <property type="match status" value="1"/>
</dbReference>
<organism evidence="1 2">
    <name type="scientific">Candidatus Roizmanbacteria bacterium CG03_land_8_20_14_0_80_39_12</name>
    <dbReference type="NCBI Taxonomy" id="1974847"/>
    <lineage>
        <taxon>Bacteria</taxon>
        <taxon>Candidatus Roizmaniibacteriota</taxon>
    </lineage>
</organism>
<dbReference type="AlphaFoldDB" id="A0A2M7BR01"/>
<protein>
    <submittedName>
        <fullName evidence="1">Amidinotransferase</fullName>
    </submittedName>
</protein>
<dbReference type="PANTHER" id="PTHR43224">
    <property type="entry name" value="AMIDINOTRANSFERASE"/>
    <property type="match status" value="1"/>
</dbReference>
<keyword evidence="1" id="KW-0808">Transferase</keyword>
<comment type="caution">
    <text evidence="1">The sequence shown here is derived from an EMBL/GenBank/DDBJ whole genome shotgun (WGS) entry which is preliminary data.</text>
</comment>
<dbReference type="GO" id="GO:0016740">
    <property type="term" value="F:transferase activity"/>
    <property type="evidence" value="ECO:0007669"/>
    <property type="project" value="UniProtKB-KW"/>
</dbReference>
<dbReference type="Gene3D" id="3.75.10.10">
    <property type="entry name" value="L-arginine/glycine Amidinotransferase, Chain A"/>
    <property type="match status" value="1"/>
</dbReference>
<proteinExistence type="predicted"/>
<dbReference type="InterPro" id="IPR014541">
    <property type="entry name" value="Amdntrnsf_FN0238"/>
</dbReference>
<sequence>MQPSAFNMRWYFLHSFCIIFFSMKQSTNTVLLVSPTSFSFNPETAGSNVFQHDVQLAKKVIHQSAQKEWERVCEMLIKENINVIAVMDTKTPIKPDALFPNNWISTHQDGTLILYPLLAHNRRIEKRLDIVYQFTQKYSITNIIDLSFYEEQNQFLEGTGSMVFDRINKIIYACLSTRTCIKPLEHIAKLMGYQVVVFHAYNHEKPIYHTNVVMSVGSDWATICFDAIPDIEERRKIKDFFSRTGKAVVKLSLKQIDAFAGNILELESIEGKRKIIMSKTTYDSLNKDQIEAFTSFGDICYVDVSTIEKVGGGGIRCLIAEVFL</sequence>
<dbReference type="Pfam" id="PF19420">
    <property type="entry name" value="DDAH_eukar"/>
    <property type="match status" value="1"/>
</dbReference>
<dbReference type="Proteomes" id="UP000230119">
    <property type="component" value="Unassembled WGS sequence"/>
</dbReference>
<name>A0A2M7BR01_9BACT</name>
<dbReference type="PIRSF" id="PIRSF028188">
    <property type="entry name" value="Amdntrnsf_FN0238"/>
    <property type="match status" value="1"/>
</dbReference>
<dbReference type="SUPFAM" id="SSF55909">
    <property type="entry name" value="Pentein"/>
    <property type="match status" value="1"/>
</dbReference>
<dbReference type="EMBL" id="PEVA01000233">
    <property type="protein sequence ID" value="PIV07894.1"/>
    <property type="molecule type" value="Genomic_DNA"/>
</dbReference>
<dbReference type="NCBIfam" id="NF046062">
    <property type="entry name" value="citrull_CtlX"/>
    <property type="match status" value="1"/>
</dbReference>
<reference evidence="2" key="1">
    <citation type="submission" date="2017-09" db="EMBL/GenBank/DDBJ databases">
        <title>Depth-based differentiation of microbial function through sediment-hosted aquifers and enrichment of novel symbionts in the deep terrestrial subsurface.</title>
        <authorList>
            <person name="Probst A.J."/>
            <person name="Ladd B."/>
            <person name="Jarett J.K."/>
            <person name="Geller-Mcgrath D.E."/>
            <person name="Sieber C.M.K."/>
            <person name="Emerson J.B."/>
            <person name="Anantharaman K."/>
            <person name="Thomas B.C."/>
            <person name="Malmstrom R."/>
            <person name="Stieglmeier M."/>
            <person name="Klingl A."/>
            <person name="Woyke T."/>
            <person name="Ryan C.M."/>
            <person name="Banfield J.F."/>
        </authorList>
    </citation>
    <scope>NUCLEOTIDE SEQUENCE [LARGE SCALE GENOMIC DNA]</scope>
</reference>
<gene>
    <name evidence="1" type="ORF">COS52_05590</name>
</gene>
<evidence type="ECO:0000313" key="1">
    <source>
        <dbReference type="EMBL" id="PIV07894.1"/>
    </source>
</evidence>